<evidence type="ECO:0000256" key="4">
    <source>
        <dbReference type="ARBA" id="ARBA00023136"/>
    </source>
</evidence>
<comment type="subcellular location">
    <subcellularLocation>
        <location evidence="1">Membrane</location>
        <topology evidence="1">Single-pass membrane protein</topology>
    </subcellularLocation>
</comment>
<evidence type="ECO:0000259" key="6">
    <source>
        <dbReference type="PROSITE" id="PS52015"/>
    </source>
</evidence>
<dbReference type="AlphaFoldDB" id="A0A9X1DB46"/>
<dbReference type="GO" id="GO:0055085">
    <property type="term" value="P:transmembrane transport"/>
    <property type="evidence" value="ECO:0007669"/>
    <property type="project" value="InterPro"/>
</dbReference>
<reference evidence="7" key="1">
    <citation type="submission" date="2021-05" db="EMBL/GenBank/DDBJ databases">
        <title>Genome of Sphingobium sp. strain.</title>
        <authorList>
            <person name="Fan R."/>
        </authorList>
    </citation>
    <scope>NUCLEOTIDE SEQUENCE</scope>
    <source>
        <strain evidence="7">H33</strain>
    </source>
</reference>
<comment type="caution">
    <text evidence="7">The sequence shown here is derived from an EMBL/GenBank/DDBJ whole genome shotgun (WGS) entry which is preliminary data.</text>
</comment>
<name>A0A9X1DB46_9SPHN</name>
<feature type="chain" id="PRO_5040917029" evidence="5">
    <location>
        <begin position="27"/>
        <end position="119"/>
    </location>
</feature>
<dbReference type="GO" id="GO:0016020">
    <property type="term" value="C:membrane"/>
    <property type="evidence" value="ECO:0007669"/>
    <property type="project" value="UniProtKB-SubCell"/>
</dbReference>
<evidence type="ECO:0000256" key="3">
    <source>
        <dbReference type="ARBA" id="ARBA00022989"/>
    </source>
</evidence>
<organism evidence="7 8">
    <name type="scientific">Sphingobium nicotianae</name>
    <dbReference type="NCBI Taxonomy" id="2782607"/>
    <lineage>
        <taxon>Bacteria</taxon>
        <taxon>Pseudomonadati</taxon>
        <taxon>Pseudomonadota</taxon>
        <taxon>Alphaproteobacteria</taxon>
        <taxon>Sphingomonadales</taxon>
        <taxon>Sphingomonadaceae</taxon>
        <taxon>Sphingobium</taxon>
    </lineage>
</organism>
<evidence type="ECO:0000256" key="5">
    <source>
        <dbReference type="SAM" id="SignalP"/>
    </source>
</evidence>
<evidence type="ECO:0000313" key="7">
    <source>
        <dbReference type="EMBL" id="MBT2186513.1"/>
    </source>
</evidence>
<dbReference type="NCBIfam" id="TIGR01352">
    <property type="entry name" value="tonB_Cterm"/>
    <property type="match status" value="1"/>
</dbReference>
<keyword evidence="5" id="KW-0732">Signal</keyword>
<dbReference type="Proteomes" id="UP001138757">
    <property type="component" value="Unassembled WGS sequence"/>
</dbReference>
<evidence type="ECO:0000256" key="1">
    <source>
        <dbReference type="ARBA" id="ARBA00004167"/>
    </source>
</evidence>
<accession>A0A9X1DB46</accession>
<protein>
    <submittedName>
        <fullName evidence="7">TonB family protein</fullName>
    </submittedName>
</protein>
<evidence type="ECO:0000313" key="8">
    <source>
        <dbReference type="Proteomes" id="UP001138757"/>
    </source>
</evidence>
<dbReference type="Pfam" id="PF03544">
    <property type="entry name" value="TonB_C"/>
    <property type="match status" value="1"/>
</dbReference>
<evidence type="ECO:0000256" key="2">
    <source>
        <dbReference type="ARBA" id="ARBA00022692"/>
    </source>
</evidence>
<gene>
    <name evidence="7" type="ORF">KK488_06080</name>
</gene>
<dbReference type="InterPro" id="IPR037682">
    <property type="entry name" value="TonB_C"/>
</dbReference>
<dbReference type="PROSITE" id="PS52015">
    <property type="entry name" value="TONB_CTD"/>
    <property type="match status" value="1"/>
</dbReference>
<feature type="signal peptide" evidence="5">
    <location>
        <begin position="1"/>
        <end position="26"/>
    </location>
</feature>
<keyword evidence="2" id="KW-0812">Transmembrane</keyword>
<keyword evidence="8" id="KW-1185">Reference proteome</keyword>
<dbReference type="InterPro" id="IPR006260">
    <property type="entry name" value="TonB/TolA_C"/>
</dbReference>
<sequence>MRRGKTKPISAILTALLIAAPSVAQSDLPKPRTWQDDGDYPADAAAKSKTGVTTVQFDVTEKGRAENCAIIETSGSGKLDGQSCALVLRRARVTPAKDEQGRAVRSVQTRKIDWRKMAN</sequence>
<dbReference type="EMBL" id="JAHGAW010000003">
    <property type="protein sequence ID" value="MBT2186513.1"/>
    <property type="molecule type" value="Genomic_DNA"/>
</dbReference>
<keyword evidence="4" id="KW-0472">Membrane</keyword>
<dbReference type="SUPFAM" id="SSF74653">
    <property type="entry name" value="TolA/TonB C-terminal domain"/>
    <property type="match status" value="1"/>
</dbReference>
<proteinExistence type="predicted"/>
<dbReference type="RefSeq" id="WP_214622242.1">
    <property type="nucleotide sequence ID" value="NZ_JAHGAW010000003.1"/>
</dbReference>
<feature type="domain" description="TonB C-terminal" evidence="6">
    <location>
        <begin position="25"/>
        <end position="119"/>
    </location>
</feature>
<keyword evidence="3" id="KW-1133">Transmembrane helix</keyword>
<dbReference type="Gene3D" id="3.30.1150.10">
    <property type="match status" value="1"/>
</dbReference>